<dbReference type="EMBL" id="CAMXCT030000169">
    <property type="protein sequence ID" value="CAL4762245.1"/>
    <property type="molecule type" value="Genomic_DNA"/>
</dbReference>
<evidence type="ECO:0000259" key="2">
    <source>
        <dbReference type="Pfam" id="PF00534"/>
    </source>
</evidence>
<sequence length="1268" mass="142764">MRGRNVLLLILIAIGLRIYQVWWTWKAVSDDDYYSLGWRDVGATTTIYVIENDLETCRTQFRFYCKWLEGACRNERFTQKMSTGRHYKNVFYFHQGNVDTEFTSLLNNISTACNTDFRSVQVFTKYNWSLSTVEGSNVVVASCDVDGPFLPKYFLGLGYSFWTDAYTSKFQHGARFVANMVNCEDGETNLVLPVAIHNSLLDQFDGHHDILSGRNLSLWFKRRQMYKSESDIQWAFLGFHAEGMNWKRLSQARVSICEIQRQTQSRSGAPHPWEGLFLETKFAKQLPTNSLRLYKDVSLRLFEKSREPVPIDRTLVVVAFQEKTEECKSNMIYFLQVAVIPDDLANVPLDYIIVVSGDTTLHFPKLKNLRLMHTSSPCFDFGLWGIGLKSRTLAHTTFILLNPTVRGPFLPAWYTAHWSSSFLSMLDNKVKLIGASMKCPESSEGPLIYVLSAAMALDKIGLHMGLKAGVFDCAAQSDMQNEGHFVQVLRNAGLRVEFQLETDSKKSSTWQGNGCLPVPDAFHDTNPFHGSTPHPFELVFYTTGQKTQTPFMNFLSVQTSLSVAPKLVDSNFIVMLSHTSSLFEESSRILVELGSIMVKNGFDVRVLAPDQGPLQKELSERRVATGLLDLHPRWKEDGFDLLGLILRVFWDRLPSTVICNTLWWARALALIPPIRARSPAFVLFVHENEIIVPNWAEDSFAVYNKDRKHVVPGLLSVKSRDSWYGEPVPVFDGQDRKTFLANIDSVVFPAEASRKLWLDSDSGNFQENFNVFNNFLDFSDVHHRAGVGLHSRLDTAHSVQMQPGQQGILRTVRASVRKEFGYSENAFVMTVTGPICARKNQLALLQDGVLSLLNRYLFDQWMILVIGKMDESSSTEYLNKFLSMAQTAGLSKHVHVLPYNPADLTYTAAADLHVSVSRMEVSPLNTLEAKMLGIPVLMTPAGGSAEQMIADKIDGYLLLDFEQRSLEDALWRIFSHRDPLAAMHEVGLAGQAVALAMFTSETAEPRLTLLTSNIVTDVAKSTSNPSNSLVGIMVQLDDSESWVKTQSCLRKTLDLIFQASGRANVYITTSFQWKNHAKATQTLYKHAALQHLLVWRSYTRSSEGRFLQQLLLTRQMRLSHDLLFRFSSESLDLDSGTTNSLCGTMGKGQSILQMFRDRSDVGMLGRSLPDGKRSASADREVKEVWKLLEMTSKVNSATLSTFDASAYWARGNLSVWSSLVKFSPRLLANMGQVNVGCQNKRCDLDVGLKQVVPTLAAMTTKVISPLKK</sequence>
<dbReference type="SUPFAM" id="SSF53756">
    <property type="entry name" value="UDP-Glycosyltransferase/glycogen phosphorylase"/>
    <property type="match status" value="1"/>
</dbReference>
<dbReference type="GO" id="GO:0016757">
    <property type="term" value="F:glycosyltransferase activity"/>
    <property type="evidence" value="ECO:0007669"/>
    <property type="project" value="UniProtKB-KW"/>
</dbReference>
<feature type="domain" description="Glycosyl transferase family 1" evidence="2">
    <location>
        <begin position="826"/>
        <end position="979"/>
    </location>
</feature>
<keyword evidence="5" id="KW-0808">Transferase</keyword>
<dbReference type="OrthoDB" id="526941at2759"/>
<dbReference type="Gene3D" id="3.40.50.2000">
    <property type="entry name" value="Glycogen Phosphorylase B"/>
    <property type="match status" value="1"/>
</dbReference>
<reference evidence="3" key="1">
    <citation type="submission" date="2022-10" db="EMBL/GenBank/DDBJ databases">
        <authorList>
            <person name="Chen Y."/>
            <person name="Dougan E. K."/>
            <person name="Chan C."/>
            <person name="Rhodes N."/>
            <person name="Thang M."/>
        </authorList>
    </citation>
    <scope>NUCLEOTIDE SEQUENCE</scope>
</reference>
<dbReference type="Pfam" id="PF00534">
    <property type="entry name" value="Glycos_transf_1"/>
    <property type="match status" value="1"/>
</dbReference>
<keyword evidence="1" id="KW-0328">Glycosyltransferase</keyword>
<protein>
    <submittedName>
        <fullName evidence="5">Glycosyl transferase family 1 domain-containing protein</fullName>
    </submittedName>
</protein>
<dbReference type="Proteomes" id="UP001152797">
    <property type="component" value="Unassembled WGS sequence"/>
</dbReference>
<proteinExistence type="predicted"/>
<evidence type="ECO:0000313" key="3">
    <source>
        <dbReference type="EMBL" id="CAI3974933.1"/>
    </source>
</evidence>
<reference evidence="4" key="2">
    <citation type="submission" date="2024-04" db="EMBL/GenBank/DDBJ databases">
        <authorList>
            <person name="Chen Y."/>
            <person name="Shah S."/>
            <person name="Dougan E. K."/>
            <person name="Thang M."/>
            <person name="Chan C."/>
        </authorList>
    </citation>
    <scope>NUCLEOTIDE SEQUENCE [LARGE SCALE GENOMIC DNA]</scope>
</reference>
<evidence type="ECO:0000256" key="1">
    <source>
        <dbReference type="ARBA" id="ARBA00022676"/>
    </source>
</evidence>
<evidence type="ECO:0000313" key="6">
    <source>
        <dbReference type="Proteomes" id="UP001152797"/>
    </source>
</evidence>
<keyword evidence="6" id="KW-1185">Reference proteome</keyword>
<gene>
    <name evidence="3" type="ORF">C1SCF055_LOCUS3295</name>
</gene>
<dbReference type="EMBL" id="CAMXCT020000169">
    <property type="protein sequence ID" value="CAL1128308.1"/>
    <property type="molecule type" value="Genomic_DNA"/>
</dbReference>
<dbReference type="CDD" id="cd03801">
    <property type="entry name" value="GT4_PimA-like"/>
    <property type="match status" value="1"/>
</dbReference>
<comment type="caution">
    <text evidence="3">The sequence shown here is derived from an EMBL/GenBank/DDBJ whole genome shotgun (WGS) entry which is preliminary data.</text>
</comment>
<accession>A0A9P1BM56</accession>
<organism evidence="3">
    <name type="scientific">Cladocopium goreaui</name>
    <dbReference type="NCBI Taxonomy" id="2562237"/>
    <lineage>
        <taxon>Eukaryota</taxon>
        <taxon>Sar</taxon>
        <taxon>Alveolata</taxon>
        <taxon>Dinophyceae</taxon>
        <taxon>Suessiales</taxon>
        <taxon>Symbiodiniaceae</taxon>
        <taxon>Cladocopium</taxon>
    </lineage>
</organism>
<dbReference type="EMBL" id="CAMXCT010000169">
    <property type="protein sequence ID" value="CAI3974933.1"/>
    <property type="molecule type" value="Genomic_DNA"/>
</dbReference>
<name>A0A9P1BM56_9DINO</name>
<dbReference type="InterPro" id="IPR001296">
    <property type="entry name" value="Glyco_trans_1"/>
</dbReference>
<evidence type="ECO:0000313" key="5">
    <source>
        <dbReference type="EMBL" id="CAL4762245.1"/>
    </source>
</evidence>
<dbReference type="AlphaFoldDB" id="A0A9P1BM56"/>
<evidence type="ECO:0000313" key="4">
    <source>
        <dbReference type="EMBL" id="CAL1128308.1"/>
    </source>
</evidence>